<evidence type="ECO:0000256" key="1">
    <source>
        <dbReference type="SAM" id="Phobius"/>
    </source>
</evidence>
<dbReference type="RefSeq" id="WP_202104115.1">
    <property type="nucleotide sequence ID" value="NZ_JAERTY010000009.1"/>
</dbReference>
<accession>A0ABS1R6U6</accession>
<dbReference type="SUPFAM" id="SSF52833">
    <property type="entry name" value="Thioredoxin-like"/>
    <property type="match status" value="1"/>
</dbReference>
<dbReference type="EMBL" id="JAERTY010000009">
    <property type="protein sequence ID" value="MBL1410423.1"/>
    <property type="molecule type" value="Genomic_DNA"/>
</dbReference>
<sequence>MSKNPIHQTNFNWGGRGQPILYIFYVLFSGLLVSSAWAQEAKDLNKIQALRVGDQIPEALWNIPLKVVNHPEGKGYIRLRDYRDRELIILDFWSSWCSGCINKMPESVHIQKEFSDKIQIVYSSSEGEDKLKRIVENLPSKECLDYVYEDSIFNKVFPHKLVPHVVWVNNCREVIAITAGKELSSANIQDYFKTGKLKIRLKQDILDFDQNRALKDNLDKLNIAPLRDYTSCISSAIPGIGSNSGIEEGVISHINSNILSLYRTALNLRAINKNISINTVSVLFRFQNFCFGIAA</sequence>
<evidence type="ECO:0000313" key="2">
    <source>
        <dbReference type="EMBL" id="MBL1410423.1"/>
    </source>
</evidence>
<keyword evidence="1" id="KW-0812">Transmembrane</keyword>
<keyword evidence="3" id="KW-1185">Reference proteome</keyword>
<name>A0ABS1R6U6_9SPHI</name>
<comment type="caution">
    <text evidence="2">The sequence shown here is derived from an EMBL/GenBank/DDBJ whole genome shotgun (WGS) entry which is preliminary data.</text>
</comment>
<gene>
    <name evidence="2" type="ORF">JKG61_16825</name>
</gene>
<dbReference type="Proteomes" id="UP000625283">
    <property type="component" value="Unassembled WGS sequence"/>
</dbReference>
<proteinExistence type="predicted"/>
<dbReference type="InterPro" id="IPR036249">
    <property type="entry name" value="Thioredoxin-like_sf"/>
</dbReference>
<feature type="transmembrane region" description="Helical" evidence="1">
    <location>
        <begin position="20"/>
        <end position="38"/>
    </location>
</feature>
<protein>
    <submittedName>
        <fullName evidence="2">Redoxin domain-containing protein</fullName>
    </submittedName>
</protein>
<dbReference type="Gene3D" id="3.40.30.10">
    <property type="entry name" value="Glutaredoxin"/>
    <property type="match status" value="1"/>
</dbReference>
<keyword evidence="1" id="KW-1133">Transmembrane helix</keyword>
<evidence type="ECO:0000313" key="3">
    <source>
        <dbReference type="Proteomes" id="UP000625283"/>
    </source>
</evidence>
<keyword evidence="1" id="KW-0472">Membrane</keyword>
<organism evidence="2 3">
    <name type="scientific">Sphingobacterium faecale</name>
    <dbReference type="NCBI Taxonomy" id="2803775"/>
    <lineage>
        <taxon>Bacteria</taxon>
        <taxon>Pseudomonadati</taxon>
        <taxon>Bacteroidota</taxon>
        <taxon>Sphingobacteriia</taxon>
        <taxon>Sphingobacteriales</taxon>
        <taxon>Sphingobacteriaceae</taxon>
        <taxon>Sphingobacterium</taxon>
    </lineage>
</organism>
<reference evidence="2 3" key="1">
    <citation type="submission" date="2021-01" db="EMBL/GenBank/DDBJ databases">
        <title>C459-1 draft genome sequence.</title>
        <authorList>
            <person name="Zhang X.-F."/>
        </authorList>
    </citation>
    <scope>NUCLEOTIDE SEQUENCE [LARGE SCALE GENOMIC DNA]</scope>
    <source>
        <strain evidence="3">C459-1</strain>
    </source>
</reference>